<feature type="domain" description="ASCH" evidence="2">
    <location>
        <begin position="11"/>
        <end position="77"/>
    </location>
</feature>
<dbReference type="EMBL" id="MLJW01004329">
    <property type="protein sequence ID" value="OIQ70174.1"/>
    <property type="molecule type" value="Genomic_DNA"/>
</dbReference>
<organism evidence="3">
    <name type="scientific">mine drainage metagenome</name>
    <dbReference type="NCBI Taxonomy" id="410659"/>
    <lineage>
        <taxon>unclassified sequences</taxon>
        <taxon>metagenomes</taxon>
        <taxon>ecological metagenomes</taxon>
    </lineage>
</organism>
<gene>
    <name evidence="3" type="ORF">GALL_482160</name>
</gene>
<evidence type="ECO:0000256" key="1">
    <source>
        <dbReference type="SAM" id="MobiDB-lite"/>
    </source>
</evidence>
<dbReference type="Pfam" id="PF04266">
    <property type="entry name" value="ASCH"/>
    <property type="match status" value="1"/>
</dbReference>
<reference evidence="3" key="1">
    <citation type="submission" date="2016-10" db="EMBL/GenBank/DDBJ databases">
        <title>Sequence of Gallionella enrichment culture.</title>
        <authorList>
            <person name="Poehlein A."/>
            <person name="Muehling M."/>
            <person name="Daniel R."/>
        </authorList>
    </citation>
    <scope>NUCLEOTIDE SEQUENCE</scope>
</reference>
<dbReference type="SUPFAM" id="SSF88697">
    <property type="entry name" value="PUA domain-like"/>
    <property type="match status" value="1"/>
</dbReference>
<dbReference type="InterPro" id="IPR007374">
    <property type="entry name" value="ASCH_domain"/>
</dbReference>
<dbReference type="AlphaFoldDB" id="A0A1J5PFL7"/>
<comment type="caution">
    <text evidence="3">The sequence shown here is derived from an EMBL/GenBank/DDBJ whole genome shotgun (WGS) entry which is preliminary data.</text>
</comment>
<protein>
    <recommendedName>
        <fullName evidence="2">ASCH domain-containing protein</fullName>
    </recommendedName>
</protein>
<dbReference type="Gene3D" id="2.30.130.30">
    <property type="entry name" value="Hypothetical protein"/>
    <property type="match status" value="1"/>
</dbReference>
<name>A0A1J5PFL7_9ZZZZ</name>
<feature type="region of interest" description="Disordered" evidence="1">
    <location>
        <begin position="146"/>
        <end position="167"/>
    </location>
</feature>
<sequence length="167" mass="18689">MSEFRRDVLVSIRPFYASKILDGRKSVELRRRFPELNMVGATALIYSSSPVSAIVGCARIKEVCKLPVSEIWKRHGVAACISKDDFDAYFADVNHGFAIILGSIKELKKEVKAVDLEAQFGIVPPQSYRYVTRECVALLNDGRFQASRRHKRRDRSGGPSTGPSVSR</sequence>
<dbReference type="InterPro" id="IPR015947">
    <property type="entry name" value="PUA-like_sf"/>
</dbReference>
<accession>A0A1J5PFL7</accession>
<proteinExistence type="predicted"/>
<evidence type="ECO:0000313" key="3">
    <source>
        <dbReference type="EMBL" id="OIQ70174.1"/>
    </source>
</evidence>
<evidence type="ECO:0000259" key="2">
    <source>
        <dbReference type="Pfam" id="PF04266"/>
    </source>
</evidence>